<dbReference type="AlphaFoldDB" id="A0A0D2K494"/>
<keyword evidence="2" id="KW-1185">Reference proteome</keyword>
<comment type="caution">
    <text evidence="1">The sequence shown here is derived from an EMBL/GenBank/DDBJ whole genome shotgun (WGS) entry which is preliminary data.</text>
</comment>
<evidence type="ECO:0000313" key="2">
    <source>
        <dbReference type="Proteomes" id="UP000032214"/>
    </source>
</evidence>
<dbReference type="Proteomes" id="UP000032214">
    <property type="component" value="Unassembled WGS sequence"/>
</dbReference>
<evidence type="ECO:0000313" key="1">
    <source>
        <dbReference type="EMBL" id="KIX85082.1"/>
    </source>
</evidence>
<name>A0A0D2K494_9BACT</name>
<dbReference type="STRING" id="1306947.J120_04080"/>
<proteinExistence type="predicted"/>
<reference evidence="1 2" key="1">
    <citation type="journal article" date="2013" name="Proc. Natl. Acad. Sci. U.S.A.">
        <title>Candidate phylum TM6 genome recovered from a hospital sink biofilm provides genomic insights into this uncultivated phylum.</title>
        <authorList>
            <person name="McLean J.S."/>
            <person name="Lombardo M.J."/>
            <person name="Badger J.H."/>
            <person name="Edlund A."/>
            <person name="Novotny M."/>
            <person name="Yee-Greenbaum J."/>
            <person name="Vyahhi N."/>
            <person name="Hall A.P."/>
            <person name="Yang Y."/>
            <person name="Dupont C.L."/>
            <person name="Ziegler M.G."/>
            <person name="Chitsaz H."/>
            <person name="Allen A.E."/>
            <person name="Yooseph S."/>
            <person name="Tesler G."/>
            <person name="Pevzner P.A."/>
            <person name="Friedman R.M."/>
            <person name="Nealson K.H."/>
            <person name="Venter J.C."/>
            <person name="Lasken R.S."/>
        </authorList>
    </citation>
    <scope>NUCLEOTIDE SEQUENCE [LARGE SCALE GENOMIC DNA]</scope>
    <source>
        <strain evidence="1 2">TM6SC1</strain>
    </source>
</reference>
<organism evidence="1 2">
    <name type="scientific">candidate division TM6 bacterium JCVI TM6SC1</name>
    <dbReference type="NCBI Taxonomy" id="1306947"/>
    <lineage>
        <taxon>Bacteria</taxon>
        <taxon>Candidatus Babelota</taxon>
        <taxon>Vermiphilus</taxon>
    </lineage>
</organism>
<dbReference type="EMBL" id="ARQD01000003">
    <property type="protein sequence ID" value="KIX85082.1"/>
    <property type="molecule type" value="Genomic_DNA"/>
</dbReference>
<gene>
    <name evidence="1" type="ORF">J120_04080</name>
</gene>
<protein>
    <submittedName>
        <fullName evidence="1">Uncharacterized protein</fullName>
    </submittedName>
</protein>
<sequence length="128" mass="14709">MKAGSISLVKKPSYQHDTQKTIVFNYMVHSTHKEDSEFLAQEYTTLLSSYSIDLRHAHNEDVFYITNICSLITVLIPENYKVKTIIRSTFASIELPKKNSYQKSEKYKDELTLIISSFGGSIHIKESL</sequence>
<accession>A0A0D2K494</accession>